<dbReference type="EMBL" id="OZ035830">
    <property type="protein sequence ID" value="CAL1613223.1"/>
    <property type="molecule type" value="Genomic_DNA"/>
</dbReference>
<dbReference type="AlphaFoldDB" id="A0AAV2MIG3"/>
<evidence type="ECO:0000313" key="3">
    <source>
        <dbReference type="Proteomes" id="UP001497482"/>
    </source>
</evidence>
<protein>
    <submittedName>
        <fullName evidence="2">Uncharacterized protein</fullName>
    </submittedName>
</protein>
<organism evidence="2 3">
    <name type="scientific">Knipowitschia caucasica</name>
    <name type="common">Caucasian dwarf goby</name>
    <name type="synonym">Pomatoschistus caucasicus</name>
    <dbReference type="NCBI Taxonomy" id="637954"/>
    <lineage>
        <taxon>Eukaryota</taxon>
        <taxon>Metazoa</taxon>
        <taxon>Chordata</taxon>
        <taxon>Craniata</taxon>
        <taxon>Vertebrata</taxon>
        <taxon>Euteleostomi</taxon>
        <taxon>Actinopterygii</taxon>
        <taxon>Neopterygii</taxon>
        <taxon>Teleostei</taxon>
        <taxon>Neoteleostei</taxon>
        <taxon>Acanthomorphata</taxon>
        <taxon>Gobiaria</taxon>
        <taxon>Gobiiformes</taxon>
        <taxon>Gobioidei</taxon>
        <taxon>Gobiidae</taxon>
        <taxon>Gobiinae</taxon>
        <taxon>Knipowitschia</taxon>
    </lineage>
</organism>
<dbReference type="Proteomes" id="UP001497482">
    <property type="component" value="Chromosome 8"/>
</dbReference>
<proteinExistence type="predicted"/>
<feature type="region of interest" description="Disordered" evidence="1">
    <location>
        <begin position="47"/>
        <end position="80"/>
    </location>
</feature>
<evidence type="ECO:0000313" key="2">
    <source>
        <dbReference type="EMBL" id="CAL1613223.1"/>
    </source>
</evidence>
<sequence>MCRADIYSTRERERFQHHGGGQRHTGGQQLLLQPQALIRNCRLTHSTPQRKRRGVLSSRPVTTHRQLRRRRSTSLPPCGSGTVLPVSQLVSMATKPTSLSSHPAAFCTSSH</sequence>
<reference evidence="2 3" key="1">
    <citation type="submission" date="2024-04" db="EMBL/GenBank/DDBJ databases">
        <authorList>
            <person name="Waldvogel A.-M."/>
            <person name="Schoenle A."/>
        </authorList>
    </citation>
    <scope>NUCLEOTIDE SEQUENCE [LARGE SCALE GENOMIC DNA]</scope>
</reference>
<accession>A0AAV2MIG3</accession>
<feature type="region of interest" description="Disordered" evidence="1">
    <location>
        <begin position="1"/>
        <end position="28"/>
    </location>
</feature>
<evidence type="ECO:0000256" key="1">
    <source>
        <dbReference type="SAM" id="MobiDB-lite"/>
    </source>
</evidence>
<keyword evidence="3" id="KW-1185">Reference proteome</keyword>
<gene>
    <name evidence="2" type="ORF">KC01_LOCUS39472</name>
</gene>
<name>A0AAV2MIG3_KNICA</name>